<feature type="compositionally biased region" description="Basic and acidic residues" evidence="8">
    <location>
        <begin position="168"/>
        <end position="193"/>
    </location>
</feature>
<evidence type="ECO:0000256" key="5">
    <source>
        <dbReference type="ARBA" id="ARBA00022833"/>
    </source>
</evidence>
<evidence type="ECO:0000256" key="1">
    <source>
        <dbReference type="ARBA" id="ARBA00004123"/>
    </source>
</evidence>
<keyword evidence="2" id="KW-0479">Metal-binding</keyword>
<dbReference type="HOGENOM" id="CLU_057137_0_1_1"/>
<feature type="compositionally biased region" description="Basic and acidic residues" evidence="8">
    <location>
        <begin position="253"/>
        <end position="262"/>
    </location>
</feature>
<feature type="domain" description="Zinc finger C2H2 LYAR-type" evidence="9">
    <location>
        <begin position="31"/>
        <end position="58"/>
    </location>
</feature>
<evidence type="ECO:0000256" key="6">
    <source>
        <dbReference type="ARBA" id="ARBA00023242"/>
    </source>
</evidence>
<feature type="compositionally biased region" description="Basic and acidic residues" evidence="8">
    <location>
        <begin position="201"/>
        <end position="224"/>
    </location>
</feature>
<dbReference type="Gene3D" id="3.30.1490.490">
    <property type="match status" value="1"/>
</dbReference>
<reference evidence="12" key="1">
    <citation type="submission" date="2011-05" db="EMBL/GenBank/DDBJ databases">
        <authorList>
            <person name="Richards S.R."/>
            <person name="Qu J."/>
            <person name="Jiang H."/>
            <person name="Jhangiani S.N."/>
            <person name="Agravi P."/>
            <person name="Goodspeed R."/>
            <person name="Gross S."/>
            <person name="Mandapat C."/>
            <person name="Jackson L."/>
            <person name="Mathew T."/>
            <person name="Pu L."/>
            <person name="Thornton R."/>
            <person name="Saada N."/>
            <person name="Wilczek-Boney K.B."/>
            <person name="Lee S."/>
            <person name="Kovar C."/>
            <person name="Wu Y."/>
            <person name="Scherer S.E."/>
            <person name="Worley K.C."/>
            <person name="Muzny D.M."/>
            <person name="Gibbs R."/>
        </authorList>
    </citation>
    <scope>NUCLEOTIDE SEQUENCE</scope>
    <source>
        <strain evidence="12">Brora</strain>
    </source>
</reference>
<dbReference type="eggNOG" id="KOG2186">
    <property type="taxonomic scope" value="Eukaryota"/>
</dbReference>
<feature type="compositionally biased region" description="Basic and acidic residues" evidence="8">
    <location>
        <begin position="232"/>
        <end position="245"/>
    </location>
</feature>
<dbReference type="EMBL" id="JH430212">
    <property type="status" value="NOT_ANNOTATED_CDS"/>
    <property type="molecule type" value="Genomic_DNA"/>
</dbReference>
<dbReference type="PhylomeDB" id="T1IIS0"/>
<evidence type="ECO:0000259" key="10">
    <source>
        <dbReference type="Pfam" id="PF25879"/>
    </source>
</evidence>
<evidence type="ECO:0000259" key="9">
    <source>
        <dbReference type="Pfam" id="PF08790"/>
    </source>
</evidence>
<dbReference type="OMA" id="DTHPISE"/>
<feature type="region of interest" description="Disordered" evidence="8">
    <location>
        <begin position="158"/>
        <end position="288"/>
    </location>
</feature>
<dbReference type="GO" id="GO:0003677">
    <property type="term" value="F:DNA binding"/>
    <property type="evidence" value="ECO:0007669"/>
    <property type="project" value="InterPro"/>
</dbReference>
<dbReference type="PROSITE" id="PS51804">
    <property type="entry name" value="ZF_C2HC_LYAR"/>
    <property type="match status" value="2"/>
</dbReference>
<dbReference type="InterPro" id="IPR058719">
    <property type="entry name" value="WHD_LYAR"/>
</dbReference>
<keyword evidence="3" id="KW-0677">Repeat</keyword>
<dbReference type="SUPFAM" id="SSF57667">
    <property type="entry name" value="beta-beta-alpha zinc fingers"/>
    <property type="match status" value="2"/>
</dbReference>
<dbReference type="Pfam" id="PF25879">
    <property type="entry name" value="WHD_LYAR"/>
    <property type="match status" value="1"/>
</dbReference>
<accession>T1IIS0</accession>
<protein>
    <submittedName>
        <fullName evidence="11">Uncharacterized protein</fullName>
    </submittedName>
</protein>
<dbReference type="Pfam" id="PF08790">
    <property type="entry name" value="zf-LYAR"/>
    <property type="match status" value="1"/>
</dbReference>
<reference evidence="11" key="2">
    <citation type="submission" date="2015-02" db="UniProtKB">
        <authorList>
            <consortium name="EnsemblMetazoa"/>
        </authorList>
    </citation>
    <scope>IDENTIFICATION</scope>
</reference>
<evidence type="ECO:0000313" key="11">
    <source>
        <dbReference type="EnsemblMetazoa" id="SMAR000773-PA"/>
    </source>
</evidence>
<comment type="subcellular location">
    <subcellularLocation>
        <location evidence="1">Nucleus</location>
    </subcellularLocation>
</comment>
<dbReference type="InterPro" id="IPR014898">
    <property type="entry name" value="Znf_C2H2_LYAR"/>
</dbReference>
<keyword evidence="6" id="KW-0539">Nucleus</keyword>
<evidence type="ECO:0000256" key="3">
    <source>
        <dbReference type="ARBA" id="ARBA00022737"/>
    </source>
</evidence>
<evidence type="ECO:0000256" key="7">
    <source>
        <dbReference type="PROSITE-ProRule" id="PRU01145"/>
    </source>
</evidence>
<dbReference type="AlphaFoldDB" id="T1IIS0"/>
<dbReference type="InterPro" id="IPR039999">
    <property type="entry name" value="LYAR"/>
</dbReference>
<dbReference type="GO" id="GO:0006364">
    <property type="term" value="P:rRNA processing"/>
    <property type="evidence" value="ECO:0007669"/>
    <property type="project" value="TreeGrafter"/>
</dbReference>
<dbReference type="GO" id="GO:0000122">
    <property type="term" value="P:negative regulation of transcription by RNA polymerase II"/>
    <property type="evidence" value="ECO:0007669"/>
    <property type="project" value="TreeGrafter"/>
</dbReference>
<dbReference type="GO" id="GO:0005730">
    <property type="term" value="C:nucleolus"/>
    <property type="evidence" value="ECO:0007669"/>
    <property type="project" value="TreeGrafter"/>
</dbReference>
<keyword evidence="12" id="KW-1185">Reference proteome</keyword>
<keyword evidence="5" id="KW-0862">Zinc</keyword>
<organism evidence="11 12">
    <name type="scientific">Strigamia maritima</name>
    <name type="common">European centipede</name>
    <name type="synonym">Geophilus maritimus</name>
    <dbReference type="NCBI Taxonomy" id="126957"/>
    <lineage>
        <taxon>Eukaryota</taxon>
        <taxon>Metazoa</taxon>
        <taxon>Ecdysozoa</taxon>
        <taxon>Arthropoda</taxon>
        <taxon>Myriapoda</taxon>
        <taxon>Chilopoda</taxon>
        <taxon>Pleurostigmophora</taxon>
        <taxon>Geophilomorpha</taxon>
        <taxon>Linotaeniidae</taxon>
        <taxon>Strigamia</taxon>
    </lineage>
</organism>
<dbReference type="InterPro" id="IPR036236">
    <property type="entry name" value="Znf_C2H2_sf"/>
</dbReference>
<evidence type="ECO:0000313" key="12">
    <source>
        <dbReference type="Proteomes" id="UP000014500"/>
    </source>
</evidence>
<dbReference type="Proteomes" id="UP000014500">
    <property type="component" value="Unassembled WGS sequence"/>
</dbReference>
<dbReference type="PANTHER" id="PTHR13100:SF10">
    <property type="entry name" value="CELL GROWTH-REGULATING NUCLEOLAR PROTEIN"/>
    <property type="match status" value="1"/>
</dbReference>
<evidence type="ECO:0000256" key="4">
    <source>
        <dbReference type="ARBA" id="ARBA00022771"/>
    </source>
</evidence>
<name>T1IIS0_STRMM</name>
<evidence type="ECO:0000256" key="8">
    <source>
        <dbReference type="SAM" id="MobiDB-lite"/>
    </source>
</evidence>
<dbReference type="FunFam" id="3.30.1490.490:FF:000001">
    <property type="entry name" value="cell growth-regulating nucleolar protein-like"/>
    <property type="match status" value="1"/>
</dbReference>
<dbReference type="PANTHER" id="PTHR13100">
    <property type="entry name" value="CELL GROWTH-REGULATING NUCLEOLAR PROTEIN LYAR"/>
    <property type="match status" value="1"/>
</dbReference>
<keyword evidence="4 7" id="KW-0863">Zinc-finger</keyword>
<feature type="domain" description="Cell growth-regulating nucleolar protein-like winged helix" evidence="10">
    <location>
        <begin position="303"/>
        <end position="371"/>
    </location>
</feature>
<evidence type="ECO:0000256" key="2">
    <source>
        <dbReference type="ARBA" id="ARBA00022723"/>
    </source>
</evidence>
<dbReference type="EnsemblMetazoa" id="SMAR000773-RA">
    <property type="protein sequence ID" value="SMAR000773-PA"/>
    <property type="gene ID" value="SMAR000773"/>
</dbReference>
<dbReference type="GO" id="GO:0008270">
    <property type="term" value="F:zinc ion binding"/>
    <property type="evidence" value="ECO:0007669"/>
    <property type="project" value="UniProtKB-KW"/>
</dbReference>
<proteinExistence type="predicted"/>
<sequence length="372" mass="42317">MVFFTCNACGQSIKKNQVEKHTTQCRRCETVSCIDCLKDFHGDEYKGHTKCITEEEKYSGQGFKPKPSAGKAEKKQEEWLEYVRKAIENSKGDSKLLELLNLIIAHDNIPRKQKKFENFANNCGARNPQLVEKAWKAIKDVAMAAQLNPLIKDKIGKEIGESNGDAESSEKTKSNGDAESKQIAEKTKQVAEKSKKKNKKSKQETEVDESVKVGEAIREVDEKKSKNKKRKLEPEIDNKSNDATKEANGTEDTELKSNEKQPKNKKRKVLADGNNKTNEINGGDDKQNGIRTTIAETRDGPIFKWRKVAKSILLESPEKSMSLKKLKKKVFGEYKMLCQSETCDRHEIYNKIQDELFKQKFQLENDIVKLVV</sequence>
<dbReference type="STRING" id="126957.T1IIS0"/>